<accession>A0A4Y9Y4S4</accession>
<organism evidence="1 2">
    <name type="scientific">Dentipellis fragilis</name>
    <dbReference type="NCBI Taxonomy" id="205917"/>
    <lineage>
        <taxon>Eukaryota</taxon>
        <taxon>Fungi</taxon>
        <taxon>Dikarya</taxon>
        <taxon>Basidiomycota</taxon>
        <taxon>Agaricomycotina</taxon>
        <taxon>Agaricomycetes</taxon>
        <taxon>Russulales</taxon>
        <taxon>Hericiaceae</taxon>
        <taxon>Dentipellis</taxon>
    </lineage>
</organism>
<protein>
    <submittedName>
        <fullName evidence="1">Uncharacterized protein</fullName>
    </submittedName>
</protein>
<gene>
    <name evidence="1" type="ORF">EVG20_g8871</name>
</gene>
<evidence type="ECO:0000313" key="1">
    <source>
        <dbReference type="EMBL" id="TFY56587.1"/>
    </source>
</evidence>
<reference evidence="1 2" key="1">
    <citation type="submission" date="2019-02" db="EMBL/GenBank/DDBJ databases">
        <title>Genome sequencing of the rare red list fungi Dentipellis fragilis.</title>
        <authorList>
            <person name="Buettner E."/>
            <person name="Kellner H."/>
        </authorList>
    </citation>
    <scope>NUCLEOTIDE SEQUENCE [LARGE SCALE GENOMIC DNA]</scope>
    <source>
        <strain evidence="1 2">DSM 105465</strain>
    </source>
</reference>
<keyword evidence="2" id="KW-1185">Reference proteome</keyword>
<sequence>MNLKGYKRASVARCAPRTSLKPLSTIASATTMPSTLLEWVTTGLQNIYDSFLSDGDDEQEKAKAFDKAFDSFVSKNSTTVAFRSVRQ</sequence>
<comment type="caution">
    <text evidence="1">The sequence shown here is derived from an EMBL/GenBank/DDBJ whole genome shotgun (WGS) entry which is preliminary data.</text>
</comment>
<evidence type="ECO:0000313" key="2">
    <source>
        <dbReference type="Proteomes" id="UP000298327"/>
    </source>
</evidence>
<proteinExistence type="predicted"/>
<dbReference type="Proteomes" id="UP000298327">
    <property type="component" value="Unassembled WGS sequence"/>
</dbReference>
<dbReference type="EMBL" id="SEOQ01000815">
    <property type="protein sequence ID" value="TFY56587.1"/>
    <property type="molecule type" value="Genomic_DNA"/>
</dbReference>
<name>A0A4Y9Y4S4_9AGAM</name>
<dbReference type="AlphaFoldDB" id="A0A4Y9Y4S4"/>